<organism evidence="1 2">
    <name type="scientific">Brassica cretica</name>
    <name type="common">Mustard</name>
    <dbReference type="NCBI Taxonomy" id="69181"/>
    <lineage>
        <taxon>Eukaryota</taxon>
        <taxon>Viridiplantae</taxon>
        <taxon>Streptophyta</taxon>
        <taxon>Embryophyta</taxon>
        <taxon>Tracheophyta</taxon>
        <taxon>Spermatophyta</taxon>
        <taxon>Magnoliopsida</taxon>
        <taxon>eudicotyledons</taxon>
        <taxon>Gunneridae</taxon>
        <taxon>Pentapetalae</taxon>
        <taxon>rosids</taxon>
        <taxon>malvids</taxon>
        <taxon>Brassicales</taxon>
        <taxon>Brassicaceae</taxon>
        <taxon>Brassiceae</taxon>
        <taxon>Brassica</taxon>
    </lineage>
</organism>
<sequence length="105" mass="11581">MSVDRWEDCSVDRMACSCSSPSSALESTGVAHSQQTGVVLRTRAGVGFYVADLVLAMLPWTLKFAGDDGVWSFDDLFWEVLEFAGLVRGFIEKDLWIPNTCQRGA</sequence>
<reference evidence="1 2" key="1">
    <citation type="journal article" date="2020" name="BMC Genomics">
        <title>Intraspecific diversification of the crop wild relative Brassica cretica Lam. using demographic model selection.</title>
        <authorList>
            <person name="Kioukis A."/>
            <person name="Michalopoulou V.A."/>
            <person name="Briers L."/>
            <person name="Pirintsos S."/>
            <person name="Studholme D.J."/>
            <person name="Pavlidis P."/>
            <person name="Sarris P.F."/>
        </authorList>
    </citation>
    <scope>NUCLEOTIDE SEQUENCE [LARGE SCALE GENOMIC DNA]</scope>
    <source>
        <strain evidence="2">cv. PFS-1207/04</strain>
    </source>
</reference>
<evidence type="ECO:0000313" key="2">
    <source>
        <dbReference type="Proteomes" id="UP000266723"/>
    </source>
</evidence>
<proteinExistence type="predicted"/>
<accession>A0ABQ7DSL1</accession>
<name>A0ABQ7DSL1_BRACR</name>
<evidence type="ECO:0000313" key="1">
    <source>
        <dbReference type="EMBL" id="KAF3580273.1"/>
    </source>
</evidence>
<comment type="caution">
    <text evidence="1">The sequence shown here is derived from an EMBL/GenBank/DDBJ whole genome shotgun (WGS) entry which is preliminary data.</text>
</comment>
<keyword evidence="2" id="KW-1185">Reference proteome</keyword>
<dbReference type="Proteomes" id="UP000266723">
    <property type="component" value="Unassembled WGS sequence"/>
</dbReference>
<dbReference type="EMBL" id="QGKV02000649">
    <property type="protein sequence ID" value="KAF3580273.1"/>
    <property type="molecule type" value="Genomic_DNA"/>
</dbReference>
<gene>
    <name evidence="1" type="ORF">DY000_02031045</name>
</gene>
<protein>
    <submittedName>
        <fullName evidence="1">Uncharacterized protein</fullName>
    </submittedName>
</protein>